<reference evidence="1" key="2">
    <citation type="submission" date="2022-06" db="EMBL/GenBank/DDBJ databases">
        <title>Thermospira aquatica gen. nov., sp. nov.</title>
        <authorList>
            <person name="Ben Ali Gam Z."/>
            <person name="Labat M."/>
        </authorList>
    </citation>
    <scope>NUCLEOTIDE SEQUENCE</scope>
    <source>
        <strain evidence="1">F1F22</strain>
    </source>
</reference>
<reference evidence="1" key="1">
    <citation type="submission" date="2021-04" db="EMBL/GenBank/DDBJ databases">
        <authorList>
            <person name="Postec A."/>
        </authorList>
    </citation>
    <scope>NUCLEOTIDE SEQUENCE</scope>
    <source>
        <strain evidence="1">F1F22</strain>
    </source>
</reference>
<dbReference type="Proteomes" id="UP001056539">
    <property type="component" value="Chromosome"/>
</dbReference>
<evidence type="ECO:0000313" key="2">
    <source>
        <dbReference type="Proteomes" id="UP001056539"/>
    </source>
</evidence>
<sequence>MKRLRIDSLFIIREKNQVLANYSFNEKIELGQYILEVDKRTFSIKIVGFGTARKKEGIDQKYLVLTMEREQFNLLLEKGLLIEGDIFILPTKPCR</sequence>
<protein>
    <submittedName>
        <fullName evidence="1">Uncharacterized protein</fullName>
    </submittedName>
</protein>
<name>A0AAX3BE97_9SPIR</name>
<proteinExistence type="predicted"/>
<evidence type="ECO:0000313" key="1">
    <source>
        <dbReference type="EMBL" id="URA10622.1"/>
    </source>
</evidence>
<dbReference type="RefSeq" id="WP_271435750.1">
    <property type="nucleotide sequence ID" value="NZ_CP073355.1"/>
</dbReference>
<gene>
    <name evidence="1" type="ORF">KDW03_02115</name>
</gene>
<dbReference type="AlphaFoldDB" id="A0AAX3BE97"/>
<organism evidence="1 2">
    <name type="scientific">Thermospira aquatica</name>
    <dbReference type="NCBI Taxonomy" id="2828656"/>
    <lineage>
        <taxon>Bacteria</taxon>
        <taxon>Pseudomonadati</taxon>
        <taxon>Spirochaetota</taxon>
        <taxon>Spirochaetia</taxon>
        <taxon>Brevinematales</taxon>
        <taxon>Thermospiraceae</taxon>
        <taxon>Thermospira</taxon>
    </lineage>
</organism>
<dbReference type="KEGG" id="taqu:KDW03_02115"/>
<accession>A0AAX3BE97</accession>
<dbReference type="EMBL" id="CP073355">
    <property type="protein sequence ID" value="URA10622.1"/>
    <property type="molecule type" value="Genomic_DNA"/>
</dbReference>
<keyword evidence="2" id="KW-1185">Reference proteome</keyword>